<organism evidence="2 3">
    <name type="scientific">Verminephrobacter eiseniae (strain EF01-2)</name>
    <dbReference type="NCBI Taxonomy" id="391735"/>
    <lineage>
        <taxon>Bacteria</taxon>
        <taxon>Pseudomonadati</taxon>
        <taxon>Pseudomonadota</taxon>
        <taxon>Betaproteobacteria</taxon>
        <taxon>Burkholderiales</taxon>
        <taxon>Comamonadaceae</taxon>
        <taxon>Verminephrobacter</taxon>
    </lineage>
</organism>
<name>A1WL49_VEREI</name>
<protein>
    <submittedName>
        <fullName evidence="2">Uncharacterized protein</fullName>
    </submittedName>
</protein>
<sequence length="393" mass="42926">MVWNLLPKYQQDTVDVGDDDYAADIERIRKAFNTDSNSQRENLLAALRDTSFVMVVDTGDGKGYVAKPGGIYIATERLKQLFAGVPEVFIVDDGYDCLRGEKMCVFLEACGALRYPRPEKAPVEHHWSDRLRALRVRAGHAETSGYSDTVEDWTLQGFQDLLDHLPNLTPEQRAERARLIWESLGDLEERCGRGIFDGSYTWTHNGRYATSFPSAFLRNLNAAAWVPDANGELVAPNLVVFDTLGWKTNPFLLTKIAFKPPIIDQLAKEAGIDPAALDLLRKLGITSVADLTSRLGITDQPPPEEEAPSDDAPTVESSTESDTATADPPGDDVYNDAKDLYGDDMPNIPPGTPDPDGGDGTTGSAGHGGKGRTGTQGRSIKVCLHSTTYDKPL</sequence>
<dbReference type="EMBL" id="CP000542">
    <property type="protein sequence ID" value="ABM58356.1"/>
    <property type="molecule type" value="Genomic_DNA"/>
</dbReference>
<evidence type="ECO:0000313" key="2">
    <source>
        <dbReference type="EMBL" id="ABM58356.1"/>
    </source>
</evidence>
<gene>
    <name evidence="2" type="ordered locus">Veis_2612</name>
</gene>
<dbReference type="HOGENOM" id="CLU_701961_0_0_4"/>
<dbReference type="eggNOG" id="COG0210">
    <property type="taxonomic scope" value="Bacteria"/>
</dbReference>
<reference evidence="3" key="1">
    <citation type="submission" date="2006-12" db="EMBL/GenBank/DDBJ databases">
        <title>Complete sequence of chromosome 1 of Verminephrobacter eiseniae EF01-2.</title>
        <authorList>
            <person name="Copeland A."/>
            <person name="Lucas S."/>
            <person name="Lapidus A."/>
            <person name="Barry K."/>
            <person name="Detter J.C."/>
            <person name="Glavina del Rio T."/>
            <person name="Dalin E."/>
            <person name="Tice H."/>
            <person name="Pitluck S."/>
            <person name="Chertkov O."/>
            <person name="Brettin T."/>
            <person name="Bruce D."/>
            <person name="Han C."/>
            <person name="Tapia R."/>
            <person name="Gilna P."/>
            <person name="Schmutz J."/>
            <person name="Larimer F."/>
            <person name="Land M."/>
            <person name="Hauser L."/>
            <person name="Kyrpides N."/>
            <person name="Kim E."/>
            <person name="Stahl D."/>
            <person name="Richardson P."/>
        </authorList>
    </citation>
    <scope>NUCLEOTIDE SEQUENCE [LARGE SCALE GENOMIC DNA]</scope>
    <source>
        <strain evidence="3">EF01-2</strain>
    </source>
</reference>
<dbReference type="STRING" id="391735.Veis_2612"/>
<feature type="region of interest" description="Disordered" evidence="1">
    <location>
        <begin position="294"/>
        <end position="393"/>
    </location>
</feature>
<proteinExistence type="predicted"/>
<evidence type="ECO:0000256" key="1">
    <source>
        <dbReference type="SAM" id="MobiDB-lite"/>
    </source>
</evidence>
<feature type="compositionally biased region" description="Polar residues" evidence="1">
    <location>
        <begin position="315"/>
        <end position="324"/>
    </location>
</feature>
<accession>A1WL49</accession>
<dbReference type="KEGG" id="vei:Veis_2612"/>
<evidence type="ECO:0000313" key="3">
    <source>
        <dbReference type="Proteomes" id="UP000000374"/>
    </source>
</evidence>
<dbReference type="AlphaFoldDB" id="A1WL49"/>
<dbReference type="Proteomes" id="UP000000374">
    <property type="component" value="Chromosome"/>
</dbReference>
<keyword evidence="3" id="KW-1185">Reference proteome</keyword>
<feature type="compositionally biased region" description="Gly residues" evidence="1">
    <location>
        <begin position="358"/>
        <end position="374"/>
    </location>
</feature>